<organism evidence="1 2">
    <name type="scientific">Salinarimonas ramus</name>
    <dbReference type="NCBI Taxonomy" id="690164"/>
    <lineage>
        <taxon>Bacteria</taxon>
        <taxon>Pseudomonadati</taxon>
        <taxon>Pseudomonadota</taxon>
        <taxon>Alphaproteobacteria</taxon>
        <taxon>Hyphomicrobiales</taxon>
        <taxon>Salinarimonadaceae</taxon>
        <taxon>Salinarimonas</taxon>
    </lineage>
</organism>
<dbReference type="EMBL" id="BMMF01000006">
    <property type="protein sequence ID" value="GGK36480.1"/>
    <property type="molecule type" value="Genomic_DNA"/>
</dbReference>
<protein>
    <submittedName>
        <fullName evidence="1">Uncharacterized protein</fullName>
    </submittedName>
</protein>
<proteinExistence type="predicted"/>
<evidence type="ECO:0000313" key="2">
    <source>
        <dbReference type="Proteomes" id="UP000600449"/>
    </source>
</evidence>
<keyword evidence="2" id="KW-1185">Reference proteome</keyword>
<gene>
    <name evidence="1" type="ORF">GCM10011322_24350</name>
</gene>
<reference evidence="1 2" key="1">
    <citation type="journal article" date="2014" name="Int. J. Syst. Evol. Microbiol.">
        <title>Complete genome sequence of Corynebacterium casei LMG S-19264T (=DSM 44701T), isolated from a smear-ripened cheese.</title>
        <authorList>
            <consortium name="US DOE Joint Genome Institute (JGI-PGF)"/>
            <person name="Walter F."/>
            <person name="Albersmeier A."/>
            <person name="Kalinowski J."/>
            <person name="Ruckert C."/>
        </authorList>
    </citation>
    <scope>NUCLEOTIDE SEQUENCE [LARGE SCALE GENOMIC DNA]</scope>
    <source>
        <strain evidence="1 2">CGMCC 1.9161</strain>
    </source>
</reference>
<dbReference type="Proteomes" id="UP000600449">
    <property type="component" value="Unassembled WGS sequence"/>
</dbReference>
<evidence type="ECO:0000313" key="1">
    <source>
        <dbReference type="EMBL" id="GGK36480.1"/>
    </source>
</evidence>
<name>A0A917Q9H7_9HYPH</name>
<comment type="caution">
    <text evidence="1">The sequence shown here is derived from an EMBL/GenBank/DDBJ whole genome shotgun (WGS) entry which is preliminary data.</text>
</comment>
<accession>A0A917Q9H7</accession>
<dbReference type="AlphaFoldDB" id="A0A917Q9H7"/>
<sequence length="87" mass="9137">MRQVKLSCARTMEGAATLAPAAMAPPATPRVRKSRLFISGSSGFASLRPEARTSRCGLLPRPSLPLATFLYGRPSLVGGCSCTQDAN</sequence>